<evidence type="ECO:0000259" key="4">
    <source>
        <dbReference type="PROSITE" id="PS50995"/>
    </source>
</evidence>
<dbReference type="InterPro" id="IPR036388">
    <property type="entry name" value="WH-like_DNA-bd_sf"/>
</dbReference>
<dbReference type="Gene3D" id="1.10.10.10">
    <property type="entry name" value="Winged helix-like DNA-binding domain superfamily/Winged helix DNA-binding domain"/>
    <property type="match status" value="1"/>
</dbReference>
<gene>
    <name evidence="5" type="ORF">O3P16_17725</name>
</gene>
<feature type="domain" description="HTH marR-type" evidence="4">
    <location>
        <begin position="6"/>
        <end position="140"/>
    </location>
</feature>
<dbReference type="Pfam" id="PF12802">
    <property type="entry name" value="MarR_2"/>
    <property type="match status" value="1"/>
</dbReference>
<sequence length="146" mass="16856">MKKEQKTSVLYKVEQTIKEYRKMSQKNISDVVCDITVDQCLLLIFLNDNAGYSQKEMAEFLFKDTASLTRIIELMVKKDYLKRNMNDTDRRKFNLEITAKGKETIQLLQPVIQGNRQTALQGLSQQEIGLLDSLLSKITSNCKETK</sequence>
<dbReference type="InterPro" id="IPR036390">
    <property type="entry name" value="WH_DNA-bd_sf"/>
</dbReference>
<dbReference type="InterPro" id="IPR000835">
    <property type="entry name" value="HTH_MarR-typ"/>
</dbReference>
<evidence type="ECO:0000313" key="6">
    <source>
        <dbReference type="Proteomes" id="UP001210231"/>
    </source>
</evidence>
<dbReference type="PROSITE" id="PS01117">
    <property type="entry name" value="HTH_MARR_1"/>
    <property type="match status" value="1"/>
</dbReference>
<evidence type="ECO:0000256" key="1">
    <source>
        <dbReference type="ARBA" id="ARBA00023015"/>
    </source>
</evidence>
<dbReference type="PROSITE" id="PS50995">
    <property type="entry name" value="HTH_MARR_2"/>
    <property type="match status" value="1"/>
</dbReference>
<accession>A0ABT4UR30</accession>
<keyword evidence="2" id="KW-0238">DNA-binding</keyword>
<protein>
    <submittedName>
        <fullName evidence="5">MarR family transcriptional regulator</fullName>
    </submittedName>
</protein>
<evidence type="ECO:0000256" key="2">
    <source>
        <dbReference type="ARBA" id="ARBA00023125"/>
    </source>
</evidence>
<dbReference type="Proteomes" id="UP001210231">
    <property type="component" value="Unassembled WGS sequence"/>
</dbReference>
<organism evidence="5 6">
    <name type="scientific">Polluticaenibacter yanchengensis</name>
    <dbReference type="NCBI Taxonomy" id="3014562"/>
    <lineage>
        <taxon>Bacteria</taxon>
        <taxon>Pseudomonadati</taxon>
        <taxon>Bacteroidota</taxon>
        <taxon>Chitinophagia</taxon>
        <taxon>Chitinophagales</taxon>
        <taxon>Chitinophagaceae</taxon>
        <taxon>Polluticaenibacter</taxon>
    </lineage>
</organism>
<evidence type="ECO:0000256" key="3">
    <source>
        <dbReference type="ARBA" id="ARBA00023163"/>
    </source>
</evidence>
<name>A0ABT4UR30_9BACT</name>
<dbReference type="PANTHER" id="PTHR33164:SF64">
    <property type="entry name" value="TRANSCRIPTIONAL REGULATOR SLYA"/>
    <property type="match status" value="1"/>
</dbReference>
<dbReference type="InterPro" id="IPR039422">
    <property type="entry name" value="MarR/SlyA-like"/>
</dbReference>
<proteinExistence type="predicted"/>
<dbReference type="RefSeq" id="WP_407032985.1">
    <property type="nucleotide sequence ID" value="NZ_JAQGEF010000038.1"/>
</dbReference>
<keyword evidence="1" id="KW-0805">Transcription regulation</keyword>
<comment type="caution">
    <text evidence="5">The sequence shown here is derived from an EMBL/GenBank/DDBJ whole genome shotgun (WGS) entry which is preliminary data.</text>
</comment>
<dbReference type="EMBL" id="JAQGEF010000038">
    <property type="protein sequence ID" value="MDA3616655.1"/>
    <property type="molecule type" value="Genomic_DNA"/>
</dbReference>
<dbReference type="SUPFAM" id="SSF46785">
    <property type="entry name" value="Winged helix' DNA-binding domain"/>
    <property type="match status" value="1"/>
</dbReference>
<dbReference type="SMART" id="SM00347">
    <property type="entry name" value="HTH_MARR"/>
    <property type="match status" value="1"/>
</dbReference>
<keyword evidence="3" id="KW-0804">Transcription</keyword>
<keyword evidence="6" id="KW-1185">Reference proteome</keyword>
<dbReference type="PANTHER" id="PTHR33164">
    <property type="entry name" value="TRANSCRIPTIONAL REGULATOR, MARR FAMILY"/>
    <property type="match status" value="1"/>
</dbReference>
<dbReference type="PRINTS" id="PR00598">
    <property type="entry name" value="HTHMARR"/>
</dbReference>
<dbReference type="InterPro" id="IPR023187">
    <property type="entry name" value="Tscrpt_reg_MarR-type_CS"/>
</dbReference>
<reference evidence="5 6" key="1">
    <citation type="submission" date="2022-12" db="EMBL/GenBank/DDBJ databases">
        <title>Chitinophagaceae gen. sp. nov., a new member of the family Chitinophagaceae, isolated from soil in a chemical factory.</title>
        <authorList>
            <person name="Ke Z."/>
        </authorList>
    </citation>
    <scope>NUCLEOTIDE SEQUENCE [LARGE SCALE GENOMIC DNA]</scope>
    <source>
        <strain evidence="5 6">LY-5</strain>
    </source>
</reference>
<evidence type="ECO:0000313" key="5">
    <source>
        <dbReference type="EMBL" id="MDA3616655.1"/>
    </source>
</evidence>